<evidence type="ECO:0000313" key="2">
    <source>
        <dbReference type="EMBL" id="MEY2183207.1"/>
    </source>
</evidence>
<reference evidence="2 3" key="1">
    <citation type="submission" date="2024-07" db="EMBL/GenBank/DDBJ databases">
        <title>Molecular mechanisms and environmental adaptations of flagellar loss and biofilm growth of Rhodanobacter under environmental stress.</title>
        <authorList>
            <person name="Chen M."/>
        </authorList>
    </citation>
    <scope>NUCLEOTIDE SEQUENCE [LARGE SCALE GENOMIC DNA]</scope>
    <source>
        <strain evidence="2 3">RS22</strain>
    </source>
</reference>
<protein>
    <submittedName>
        <fullName evidence="2">CopD family copper resistance protein</fullName>
    </submittedName>
</protein>
<feature type="transmembrane region" description="Helical" evidence="1">
    <location>
        <begin position="131"/>
        <end position="151"/>
    </location>
</feature>
<keyword evidence="3" id="KW-1185">Reference proteome</keyword>
<dbReference type="PIRSF" id="PIRSF015875">
    <property type="entry name" value="UCP015875"/>
    <property type="match status" value="1"/>
</dbReference>
<dbReference type="InterPro" id="IPR007418">
    <property type="entry name" value="DUF474"/>
</dbReference>
<evidence type="ECO:0000256" key="1">
    <source>
        <dbReference type="SAM" id="Phobius"/>
    </source>
</evidence>
<name>A0ABV4ASB5_9GAMM</name>
<feature type="transmembrane region" description="Helical" evidence="1">
    <location>
        <begin position="62"/>
        <end position="81"/>
    </location>
</feature>
<feature type="transmembrane region" description="Helical" evidence="1">
    <location>
        <begin position="93"/>
        <end position="119"/>
    </location>
</feature>
<evidence type="ECO:0000313" key="3">
    <source>
        <dbReference type="Proteomes" id="UP001562159"/>
    </source>
</evidence>
<dbReference type="Proteomes" id="UP001562159">
    <property type="component" value="Unassembled WGS sequence"/>
</dbReference>
<dbReference type="EMBL" id="JBGBPY010000001">
    <property type="protein sequence ID" value="MEY2183207.1"/>
    <property type="molecule type" value="Genomic_DNA"/>
</dbReference>
<gene>
    <name evidence="2" type="ORF">AB7878_12345</name>
</gene>
<sequence>MSVQELISPYYPWIVLVHLACAIVFVGAAAFEVFVLEALHERFDIATMQQVEAAVMARVRRYMPYVVVLLFVSGGLLFDLRCNGIRCIGTTRFGWFLLLKVVLAFGVLGVFVNAVWAGARGKMNACRFRHTHRIVLALMAAIVFLAKTMFYL</sequence>
<keyword evidence="1" id="KW-0472">Membrane</keyword>
<keyword evidence="1" id="KW-0812">Transmembrane</keyword>
<feature type="transmembrane region" description="Helical" evidence="1">
    <location>
        <begin position="12"/>
        <end position="36"/>
    </location>
</feature>
<keyword evidence="1" id="KW-1133">Transmembrane helix</keyword>
<comment type="caution">
    <text evidence="2">The sequence shown here is derived from an EMBL/GenBank/DDBJ whole genome shotgun (WGS) entry which is preliminary data.</text>
</comment>
<organism evidence="2 3">
    <name type="scientific">Rhodanobacter humi</name>
    <dbReference type="NCBI Taxonomy" id="1888173"/>
    <lineage>
        <taxon>Bacteria</taxon>
        <taxon>Pseudomonadati</taxon>
        <taxon>Pseudomonadota</taxon>
        <taxon>Gammaproteobacteria</taxon>
        <taxon>Lysobacterales</taxon>
        <taxon>Rhodanobacteraceae</taxon>
        <taxon>Rhodanobacter</taxon>
    </lineage>
</organism>
<proteinExistence type="predicted"/>
<accession>A0ABV4ASB5</accession>